<evidence type="ECO:0000313" key="1">
    <source>
        <dbReference type="EMBL" id="KAJ8337538.1"/>
    </source>
</evidence>
<sequence>MKVGQVLCSSVQAWALLGSGPSPKVFRVSGLWPDCPWKSSSSLMDSCSQAHHCAPIKLKFHSDFSVTLCSPSGFGLGL</sequence>
<name>A0A9Q1EEW9_SYNKA</name>
<accession>A0A9Q1EEW9</accession>
<dbReference type="AlphaFoldDB" id="A0A9Q1EEW9"/>
<dbReference type="Proteomes" id="UP001152622">
    <property type="component" value="Chromosome 18"/>
</dbReference>
<comment type="caution">
    <text evidence="1">The sequence shown here is derived from an EMBL/GenBank/DDBJ whole genome shotgun (WGS) entry which is preliminary data.</text>
</comment>
<dbReference type="EMBL" id="JAINUF010000018">
    <property type="protein sequence ID" value="KAJ8337538.1"/>
    <property type="molecule type" value="Genomic_DNA"/>
</dbReference>
<reference evidence="1" key="1">
    <citation type="journal article" date="2023" name="Science">
        <title>Genome structures resolve the early diversification of teleost fishes.</title>
        <authorList>
            <person name="Parey E."/>
            <person name="Louis A."/>
            <person name="Montfort J."/>
            <person name="Bouchez O."/>
            <person name="Roques C."/>
            <person name="Iampietro C."/>
            <person name="Lluch J."/>
            <person name="Castinel A."/>
            <person name="Donnadieu C."/>
            <person name="Desvignes T."/>
            <person name="Floi Bucao C."/>
            <person name="Jouanno E."/>
            <person name="Wen M."/>
            <person name="Mejri S."/>
            <person name="Dirks R."/>
            <person name="Jansen H."/>
            <person name="Henkel C."/>
            <person name="Chen W.J."/>
            <person name="Zahm M."/>
            <person name="Cabau C."/>
            <person name="Klopp C."/>
            <person name="Thompson A.W."/>
            <person name="Robinson-Rechavi M."/>
            <person name="Braasch I."/>
            <person name="Lecointre G."/>
            <person name="Bobe J."/>
            <person name="Postlethwait J.H."/>
            <person name="Berthelot C."/>
            <person name="Roest Crollius H."/>
            <person name="Guiguen Y."/>
        </authorList>
    </citation>
    <scope>NUCLEOTIDE SEQUENCE</scope>
    <source>
        <strain evidence="1">WJC10195</strain>
    </source>
</reference>
<organism evidence="1 2">
    <name type="scientific">Synaphobranchus kaupii</name>
    <name type="common">Kaup's arrowtooth eel</name>
    <dbReference type="NCBI Taxonomy" id="118154"/>
    <lineage>
        <taxon>Eukaryota</taxon>
        <taxon>Metazoa</taxon>
        <taxon>Chordata</taxon>
        <taxon>Craniata</taxon>
        <taxon>Vertebrata</taxon>
        <taxon>Euteleostomi</taxon>
        <taxon>Actinopterygii</taxon>
        <taxon>Neopterygii</taxon>
        <taxon>Teleostei</taxon>
        <taxon>Anguilliformes</taxon>
        <taxon>Synaphobranchidae</taxon>
        <taxon>Synaphobranchus</taxon>
    </lineage>
</organism>
<gene>
    <name evidence="1" type="ORF">SKAU_G00365040</name>
</gene>
<keyword evidence="2" id="KW-1185">Reference proteome</keyword>
<evidence type="ECO:0000313" key="2">
    <source>
        <dbReference type="Proteomes" id="UP001152622"/>
    </source>
</evidence>
<proteinExistence type="predicted"/>
<protein>
    <submittedName>
        <fullName evidence="1">Uncharacterized protein</fullName>
    </submittedName>
</protein>